<feature type="transmembrane region" description="Helical" evidence="7">
    <location>
        <begin position="172"/>
        <end position="190"/>
    </location>
</feature>
<dbReference type="PANTHER" id="PTHR11819:SF77">
    <property type="entry name" value="SODIUM_GLUCOSE COTRANSPORT PROTEIN"/>
    <property type="match status" value="1"/>
</dbReference>
<feature type="transmembrane region" description="Helical" evidence="7">
    <location>
        <begin position="64"/>
        <end position="81"/>
    </location>
</feature>
<dbReference type="EMBL" id="LRRQ01000171">
    <property type="protein sequence ID" value="OAM87434.1"/>
    <property type="molecule type" value="Genomic_DNA"/>
</dbReference>
<keyword evidence="9" id="KW-1185">Reference proteome</keyword>
<feature type="transmembrane region" description="Helical" evidence="7">
    <location>
        <begin position="139"/>
        <end position="160"/>
    </location>
</feature>
<feature type="transmembrane region" description="Helical" evidence="7">
    <location>
        <begin position="220"/>
        <end position="237"/>
    </location>
</feature>
<evidence type="ECO:0000256" key="5">
    <source>
        <dbReference type="ARBA" id="ARBA00023136"/>
    </source>
</evidence>
<evidence type="ECO:0000256" key="3">
    <source>
        <dbReference type="ARBA" id="ARBA00022692"/>
    </source>
</evidence>
<dbReference type="GO" id="GO:0005412">
    <property type="term" value="F:D-glucose:sodium symporter activity"/>
    <property type="evidence" value="ECO:0007669"/>
    <property type="project" value="TreeGrafter"/>
</dbReference>
<evidence type="ECO:0000313" key="8">
    <source>
        <dbReference type="EMBL" id="OAM87434.1"/>
    </source>
</evidence>
<dbReference type="PROSITE" id="PS50283">
    <property type="entry name" value="NA_SOLUT_SYMP_3"/>
    <property type="match status" value="1"/>
</dbReference>
<organism evidence="8 9">
    <name type="scientific">Termitidicoccus mucosus</name>
    <dbReference type="NCBI Taxonomy" id="1184151"/>
    <lineage>
        <taxon>Bacteria</taxon>
        <taxon>Pseudomonadati</taxon>
        <taxon>Verrucomicrobiota</taxon>
        <taxon>Opitutia</taxon>
        <taxon>Opitutales</taxon>
        <taxon>Opitutaceae</taxon>
        <taxon>Termitidicoccus</taxon>
    </lineage>
</organism>
<dbReference type="Gene3D" id="1.20.1730.10">
    <property type="entry name" value="Sodium/glucose cotransporter"/>
    <property type="match status" value="1"/>
</dbReference>
<sequence length="239" mass="25509">MISVVLVGSAAARRSSRSAGDFFLSGRAMPWWLLGVSMVACTFSCDTPNLVTDIVRTQGVAGNWAWWAFLLTGMLTVFVYAKLWRRSALDTDLGFYEIRYSGRPAAALRGFRAIYLGVFFNIMIMATVSLAAIKIGQVLFGLSPVATLLWASAGVAVYATLGGLTGSIWADFYQYAVAMLGAIFAAVYAVNSPDVGGVSSLRELFANADVAAKMNMFPDGAGGLSALMTVLILPVAVQW</sequence>
<gene>
    <name evidence="8" type="ORF">AW736_22975</name>
</gene>
<dbReference type="Pfam" id="PF00474">
    <property type="entry name" value="SSF"/>
    <property type="match status" value="1"/>
</dbReference>
<feature type="transmembrane region" description="Helical" evidence="7">
    <location>
        <begin position="113"/>
        <end position="133"/>
    </location>
</feature>
<dbReference type="InterPro" id="IPR038377">
    <property type="entry name" value="Na/Glc_symporter_sf"/>
</dbReference>
<comment type="similarity">
    <text evidence="2 6">Belongs to the sodium:solute symporter (SSF) (TC 2.A.21) family.</text>
</comment>
<evidence type="ECO:0008006" key="10">
    <source>
        <dbReference type="Google" id="ProtNLM"/>
    </source>
</evidence>
<dbReference type="AlphaFoldDB" id="A0A178IBN9"/>
<accession>A0A178IBN9</accession>
<dbReference type="GO" id="GO:0005886">
    <property type="term" value="C:plasma membrane"/>
    <property type="evidence" value="ECO:0007669"/>
    <property type="project" value="TreeGrafter"/>
</dbReference>
<reference evidence="8 9" key="1">
    <citation type="submission" date="2016-01" db="EMBL/GenBank/DDBJ databases">
        <title>High potential of lignocellulose degradation of a new Verrucomicrobia species.</title>
        <authorList>
            <person name="Wang Y."/>
            <person name="Shi Y."/>
            <person name="Qiu Z."/>
            <person name="Liu S."/>
            <person name="Yang H."/>
        </authorList>
    </citation>
    <scope>NUCLEOTIDE SEQUENCE [LARGE SCALE GENOMIC DNA]</scope>
    <source>
        <strain evidence="8 9">TSB47</strain>
    </source>
</reference>
<evidence type="ECO:0000256" key="6">
    <source>
        <dbReference type="RuleBase" id="RU362091"/>
    </source>
</evidence>
<protein>
    <recommendedName>
        <fullName evidence="10">Na+:solute symporter</fullName>
    </recommendedName>
</protein>
<comment type="caution">
    <text evidence="8">The sequence shown here is derived from an EMBL/GenBank/DDBJ whole genome shotgun (WGS) entry which is preliminary data.</text>
</comment>
<dbReference type="InterPro" id="IPR001734">
    <property type="entry name" value="Na/solute_symporter"/>
</dbReference>
<dbReference type="STRING" id="1184151.AW736_22975"/>
<keyword evidence="4 7" id="KW-1133">Transmembrane helix</keyword>
<comment type="subcellular location">
    <subcellularLocation>
        <location evidence="1">Membrane</location>
        <topology evidence="1">Multi-pass membrane protein</topology>
    </subcellularLocation>
</comment>
<evidence type="ECO:0000256" key="1">
    <source>
        <dbReference type="ARBA" id="ARBA00004141"/>
    </source>
</evidence>
<evidence type="ECO:0000256" key="4">
    <source>
        <dbReference type="ARBA" id="ARBA00022989"/>
    </source>
</evidence>
<evidence type="ECO:0000256" key="2">
    <source>
        <dbReference type="ARBA" id="ARBA00006434"/>
    </source>
</evidence>
<keyword evidence="5 7" id="KW-0472">Membrane</keyword>
<name>A0A178IBN9_9BACT</name>
<dbReference type="Proteomes" id="UP000078486">
    <property type="component" value="Unassembled WGS sequence"/>
</dbReference>
<evidence type="ECO:0000313" key="9">
    <source>
        <dbReference type="Proteomes" id="UP000078486"/>
    </source>
</evidence>
<dbReference type="PANTHER" id="PTHR11819">
    <property type="entry name" value="SOLUTE CARRIER FAMILY 5"/>
    <property type="match status" value="1"/>
</dbReference>
<keyword evidence="3 7" id="KW-0812">Transmembrane</keyword>
<evidence type="ECO:0000256" key="7">
    <source>
        <dbReference type="SAM" id="Phobius"/>
    </source>
</evidence>
<proteinExistence type="inferred from homology"/>